<keyword evidence="3" id="KW-1185">Reference proteome</keyword>
<dbReference type="EMBL" id="CAJGYM010000016">
    <property type="protein sequence ID" value="CAD6190647.1"/>
    <property type="molecule type" value="Genomic_DNA"/>
</dbReference>
<feature type="compositionally biased region" description="Polar residues" evidence="1">
    <location>
        <begin position="107"/>
        <end position="117"/>
    </location>
</feature>
<reference evidence="2" key="1">
    <citation type="submission" date="2020-10" db="EMBL/GenBank/DDBJ databases">
        <authorList>
            <person name="Kikuchi T."/>
        </authorList>
    </citation>
    <scope>NUCLEOTIDE SEQUENCE</scope>
    <source>
        <strain evidence="2">NKZ352</strain>
    </source>
</reference>
<dbReference type="AlphaFoldDB" id="A0A8S1H5H2"/>
<sequence>MWPPNGVLEEKKIGPEQDAWDRAWDRASREFDESCSSYRKPKAPSDRVTDTSADLPEIAVMNKPFRNYQKTQLDKEKSNRTYRPITDQDRLHFFPQRNGFHEDWSPKTESNQHSGIWQQAHYDEEERSGPGGSSKKTEKNQRSIWQENNYDEEKRNRTLPRANEIVQCYVSPIRSEPYGDWPKAAEKNQPSQNSQKKYMYEGQKAATLFFCPHSKDSYWRELGEAAASDFLLGFWKDFANQKNYKKWETDQSRTSINKRPAETEASNPVPKKLPCLPGHQQFPYRLQQVQGEDRWIEQDNQSYRHGHQHNAFQPQQTQIENRRVGRGIQSFEEMQSMAFRGATNVGRVNVSTKEIFKSPQPRTNKLHRC</sequence>
<evidence type="ECO:0000313" key="3">
    <source>
        <dbReference type="Proteomes" id="UP000835052"/>
    </source>
</evidence>
<feature type="region of interest" description="Disordered" evidence="1">
    <location>
        <begin position="31"/>
        <end position="57"/>
    </location>
</feature>
<dbReference type="Proteomes" id="UP000835052">
    <property type="component" value="Unassembled WGS sequence"/>
</dbReference>
<accession>A0A8S1H5H2</accession>
<name>A0A8S1H5H2_9PELO</name>
<gene>
    <name evidence="2" type="ORF">CAUJ_LOCUS6566</name>
</gene>
<comment type="caution">
    <text evidence="2">The sequence shown here is derived from an EMBL/GenBank/DDBJ whole genome shotgun (WGS) entry which is preliminary data.</text>
</comment>
<proteinExistence type="predicted"/>
<evidence type="ECO:0000256" key="1">
    <source>
        <dbReference type="SAM" id="MobiDB-lite"/>
    </source>
</evidence>
<feature type="region of interest" description="Disordered" evidence="1">
    <location>
        <begin position="249"/>
        <end position="272"/>
    </location>
</feature>
<protein>
    <submittedName>
        <fullName evidence="2">Uncharacterized protein</fullName>
    </submittedName>
</protein>
<organism evidence="2 3">
    <name type="scientific">Caenorhabditis auriculariae</name>
    <dbReference type="NCBI Taxonomy" id="2777116"/>
    <lineage>
        <taxon>Eukaryota</taxon>
        <taxon>Metazoa</taxon>
        <taxon>Ecdysozoa</taxon>
        <taxon>Nematoda</taxon>
        <taxon>Chromadorea</taxon>
        <taxon>Rhabditida</taxon>
        <taxon>Rhabditina</taxon>
        <taxon>Rhabditomorpha</taxon>
        <taxon>Rhabditoidea</taxon>
        <taxon>Rhabditidae</taxon>
        <taxon>Peloderinae</taxon>
        <taxon>Caenorhabditis</taxon>
    </lineage>
</organism>
<evidence type="ECO:0000313" key="2">
    <source>
        <dbReference type="EMBL" id="CAD6190647.1"/>
    </source>
</evidence>
<feature type="region of interest" description="Disordered" evidence="1">
    <location>
        <begin position="69"/>
        <end position="158"/>
    </location>
</feature>